<protein>
    <submittedName>
        <fullName evidence="2">Serpentine Receptor, class I</fullName>
    </submittedName>
</protein>
<dbReference type="AGR" id="WB:WBGene00005526"/>
<proteinExistence type="predicted"/>
<dbReference type="GO" id="GO:0050907">
    <property type="term" value="P:detection of chemical stimulus involved in sensory perception"/>
    <property type="evidence" value="ECO:0000315"/>
    <property type="project" value="WormBase"/>
</dbReference>
<evidence type="ECO:0000313" key="4">
    <source>
        <dbReference type="WormBase" id="M01G12.1"/>
    </source>
</evidence>
<organism evidence="2 3">
    <name type="scientific">Caenorhabditis elegans</name>
    <dbReference type="NCBI Taxonomy" id="6239"/>
    <lineage>
        <taxon>Eukaryota</taxon>
        <taxon>Metazoa</taxon>
        <taxon>Ecdysozoa</taxon>
        <taxon>Nematoda</taxon>
        <taxon>Chromadorea</taxon>
        <taxon>Rhabditida</taxon>
        <taxon>Rhabditina</taxon>
        <taxon>Rhabditomorpha</taxon>
        <taxon>Rhabditoidea</taxon>
        <taxon>Rhabditidae</taxon>
        <taxon>Peloderinae</taxon>
        <taxon>Caenorhabditis</taxon>
    </lineage>
</organism>
<feature type="transmembrane region" description="Helical" evidence="1">
    <location>
        <begin position="195"/>
        <end position="223"/>
    </location>
</feature>
<dbReference type="RefSeq" id="NP_493068.1">
    <property type="nucleotide sequence ID" value="NM_060667.1"/>
</dbReference>
<dbReference type="WormBase" id="M01G12.1">
    <property type="protein sequence ID" value="CE18066"/>
    <property type="gene ID" value="WBGene00005526"/>
    <property type="gene designation" value="sri-14"/>
</dbReference>
<keyword evidence="3" id="KW-1185">Reference proteome</keyword>
<feature type="transmembrane region" description="Helical" evidence="1">
    <location>
        <begin position="283"/>
        <end position="302"/>
    </location>
</feature>
<feature type="transmembrane region" description="Helical" evidence="1">
    <location>
        <begin position="50"/>
        <end position="78"/>
    </location>
</feature>
<dbReference type="CTD" id="187378"/>
<keyword evidence="1" id="KW-0472">Membrane</keyword>
<feature type="transmembrane region" description="Helical" evidence="1">
    <location>
        <begin position="139"/>
        <end position="158"/>
    </location>
</feature>
<dbReference type="InParanoid" id="O62308"/>
<evidence type="ECO:0000256" key="1">
    <source>
        <dbReference type="SAM" id="Phobius"/>
    </source>
</evidence>
<dbReference type="PANTHER" id="PTHR46964:SF3">
    <property type="entry name" value="SERPENTINE RECEPTOR, CLASS H-RELATED"/>
    <property type="match status" value="1"/>
</dbReference>
<dbReference type="KEGG" id="cel:CELE_M01G12.1"/>
<dbReference type="HOGENOM" id="CLU_067919_0_0_1"/>
<dbReference type="STRING" id="6239.M01G12.1.1"/>
<dbReference type="UCSC" id="M01G12.1">
    <property type="organism name" value="c. elegans"/>
</dbReference>
<evidence type="ECO:0000313" key="2">
    <source>
        <dbReference type="EMBL" id="CAB04610.1"/>
    </source>
</evidence>
<dbReference type="PaxDb" id="6239-M01G12.1"/>
<dbReference type="PANTHER" id="PTHR46964">
    <property type="entry name" value="SERPENTINE RECEPTOR, CLASS I-RELATED"/>
    <property type="match status" value="1"/>
</dbReference>
<keyword evidence="1" id="KW-1133">Transmembrane helix</keyword>
<evidence type="ECO:0000313" key="3">
    <source>
        <dbReference type="Proteomes" id="UP000001940"/>
    </source>
</evidence>
<dbReference type="GeneID" id="187378"/>
<accession>O62308</accession>
<feature type="transmembrane region" description="Helical" evidence="1">
    <location>
        <begin position="98"/>
        <end position="118"/>
    </location>
</feature>
<dbReference type="FunCoup" id="O62308">
    <property type="interactions" value="1"/>
</dbReference>
<dbReference type="eggNOG" id="ENOG502RVTA">
    <property type="taxonomic scope" value="Eukaryota"/>
</dbReference>
<feature type="transmembrane region" description="Helical" evidence="1">
    <location>
        <begin position="14"/>
        <end position="38"/>
    </location>
</feature>
<name>O62308_CAEEL</name>
<dbReference type="OrthoDB" id="5839434at2759"/>
<dbReference type="Pfam" id="PF10327">
    <property type="entry name" value="7TM_GPCR_Sri"/>
    <property type="match status" value="1"/>
</dbReference>
<dbReference type="SUPFAM" id="SSF81321">
    <property type="entry name" value="Family A G protein-coupled receptor-like"/>
    <property type="match status" value="1"/>
</dbReference>
<dbReference type="PhylomeDB" id="O62308"/>
<dbReference type="InterPro" id="IPR019429">
    <property type="entry name" value="7TM_GPCR_serpentine_rcpt_Sri"/>
</dbReference>
<feature type="transmembrane region" description="Helical" evidence="1">
    <location>
        <begin position="244"/>
        <end position="271"/>
    </location>
</feature>
<dbReference type="AlphaFoldDB" id="O62308"/>
<reference evidence="2 3" key="1">
    <citation type="journal article" date="1998" name="Science">
        <title>Genome sequence of the nematode C. elegans: a platform for investigating biology.</title>
        <authorList>
            <consortium name="The C. elegans sequencing consortium"/>
            <person name="Sulson J.E."/>
            <person name="Waterston R."/>
        </authorList>
    </citation>
    <scope>NUCLEOTIDE SEQUENCE [LARGE SCALE GENOMIC DNA]</scope>
    <source>
        <strain evidence="2 3">Bristol N2</strain>
    </source>
</reference>
<keyword evidence="1" id="KW-0812">Transmembrane</keyword>
<dbReference type="PIR" id="T23661">
    <property type="entry name" value="T23661"/>
</dbReference>
<sequence length="341" mass="39124">MPAGPPCPSSIPTYYLLTLHIIGGISIPINLIGFYLVWFQSPKMQGYKYCLCYLQLVSFIAEIEMIFICPAFYFFPLIGGFNVGADIIANNISSHHTMTLYVFVFTFELPSTLLCFIFRHNAAGKVDQKCFSSKYLKKFSLVLAHFLPFVTAFCFWNSRLTAKERMDLVMNNWPQCAHWLKFPAFEVYDYHLNPWLAVVGIGAFFVLFMVFSYCIFLGVQTLLILQQHRKSMSRQTYQAHKNALFRLVMQIVLPGVFIVVPLCICMFVVVQGDVHLQEFATDTMFFVSSHSMCSCIIMIISNPKYRSVLRKKILRILGISAKSKSNRRRGNTVLPSQPRIQ</sequence>
<dbReference type="EMBL" id="BX284601">
    <property type="protein sequence ID" value="CAB04610.1"/>
    <property type="molecule type" value="Genomic_DNA"/>
</dbReference>
<dbReference type="Proteomes" id="UP000001940">
    <property type="component" value="Chromosome I"/>
</dbReference>
<gene>
    <name evidence="2 4" type="primary">sri-14</name>
    <name evidence="2" type="ORF">CELE_M01G12.1</name>
    <name evidence="4" type="ORF">M01G12.1</name>
</gene>
<keyword evidence="2" id="KW-0675">Receptor</keyword>